<proteinExistence type="predicted"/>
<dbReference type="EMBL" id="JAFFPU010000063">
    <property type="protein sequence ID" value="MBM9578606.1"/>
    <property type="molecule type" value="Genomic_DNA"/>
</dbReference>
<evidence type="ECO:0000313" key="1">
    <source>
        <dbReference type="EMBL" id="MBM9578606.1"/>
    </source>
</evidence>
<dbReference type="RefSeq" id="WP_205280602.1">
    <property type="nucleotide sequence ID" value="NZ_JAFFPU010000063.1"/>
</dbReference>
<evidence type="ECO:0008006" key="3">
    <source>
        <dbReference type="Google" id="ProtNLM"/>
    </source>
</evidence>
<dbReference type="Proteomes" id="UP000724686">
    <property type="component" value="Unassembled WGS sequence"/>
</dbReference>
<keyword evidence="2" id="KW-1185">Reference proteome</keyword>
<name>A0ABS2UE02_9LEPT</name>
<sequence>MMRKFTKIICLTILIGQFYVCKKEKSDDVSALLLLGIATGANENATKTSTQVRAAVAGLSNSISSSIQGGVATNFNFSVPKMEKNKLVAYVQKKSSVAVLQKGIQSFPTSLTRESGTCNATSCSATLNGTVDCKIGGNNSGTATLDKMKVVYTAGMGAGGMSFSMNLDGKVKMDKCASQSSDWFNYPSLTTSVSSGDITLTGDSKVEFASADMATQTMTIKYVEKNTTTSPNLAINGGSAQAVSVTQDVNIELNSKPTITEAPTFSSNNFKFKASYVDIVTGTVSVSGSVGGGTVNVSRTYNKDKFTYDVACDIKIDTDNKISGDCNVTIK</sequence>
<protein>
    <recommendedName>
        <fullName evidence="3">Lipoprotein</fullName>
    </recommendedName>
</protein>
<evidence type="ECO:0000313" key="2">
    <source>
        <dbReference type="Proteomes" id="UP000724686"/>
    </source>
</evidence>
<gene>
    <name evidence="1" type="ORF">JWG45_15775</name>
</gene>
<organism evidence="1 2">
    <name type="scientific">Leptospira ainlahdjerensis</name>
    <dbReference type="NCBI Taxonomy" id="2810033"/>
    <lineage>
        <taxon>Bacteria</taxon>
        <taxon>Pseudomonadati</taxon>
        <taxon>Spirochaetota</taxon>
        <taxon>Spirochaetia</taxon>
        <taxon>Leptospirales</taxon>
        <taxon>Leptospiraceae</taxon>
        <taxon>Leptospira</taxon>
    </lineage>
</organism>
<reference evidence="1 2" key="1">
    <citation type="submission" date="2021-02" db="EMBL/GenBank/DDBJ databases">
        <title>Leptospira ainlahdjerensis sp. nov., Leptospira ainazelensis sp. nov., Leptospira abararensis sp. nov. and Leptospira chreensis sp. nov., four new species isolated from water sources in Algeria.</title>
        <authorList>
            <person name="Amara Korba A."/>
            <person name="Kainiu M."/>
            <person name="Vincent A.T."/>
            <person name="Mariet J.-F."/>
            <person name="Veyrier F.J."/>
            <person name="Goarant C."/>
            <person name="Picardeau M."/>
        </authorList>
    </citation>
    <scope>NUCLEOTIDE SEQUENCE [LARGE SCALE GENOMIC DNA]</scope>
    <source>
        <strain evidence="1 2">201903070</strain>
    </source>
</reference>
<comment type="caution">
    <text evidence="1">The sequence shown here is derived from an EMBL/GenBank/DDBJ whole genome shotgun (WGS) entry which is preliminary data.</text>
</comment>
<accession>A0ABS2UE02</accession>